<evidence type="ECO:0000313" key="3">
    <source>
        <dbReference type="EMBL" id="KAJ6840183.1"/>
    </source>
</evidence>
<feature type="region of interest" description="Disordered" evidence="1">
    <location>
        <begin position="1"/>
        <end position="71"/>
    </location>
</feature>
<feature type="region of interest" description="Disordered" evidence="1">
    <location>
        <begin position="84"/>
        <end position="117"/>
    </location>
</feature>
<reference evidence="2" key="1">
    <citation type="journal article" date="2023" name="GigaByte">
        <title>Genome assembly of the bearded iris, Iris pallida Lam.</title>
        <authorList>
            <person name="Bruccoleri R.E."/>
            <person name="Oakeley E.J."/>
            <person name="Faust A.M.E."/>
            <person name="Altorfer M."/>
            <person name="Dessus-Babus S."/>
            <person name="Burckhardt D."/>
            <person name="Oertli M."/>
            <person name="Naumann U."/>
            <person name="Petersen F."/>
            <person name="Wong J."/>
        </authorList>
    </citation>
    <scope>NUCLEOTIDE SEQUENCE</scope>
    <source>
        <strain evidence="2">GSM-AAB239-AS_SAM_17_03QT</strain>
    </source>
</reference>
<evidence type="ECO:0000256" key="1">
    <source>
        <dbReference type="SAM" id="MobiDB-lite"/>
    </source>
</evidence>
<proteinExistence type="predicted"/>
<dbReference type="EMBL" id="JANAVB010017943">
    <property type="protein sequence ID" value="KAJ6830124.1"/>
    <property type="molecule type" value="Genomic_DNA"/>
</dbReference>
<name>A0AAX6GN93_IRIPA</name>
<evidence type="ECO:0000313" key="4">
    <source>
        <dbReference type="Proteomes" id="UP001140949"/>
    </source>
</evidence>
<feature type="compositionally biased region" description="Polar residues" evidence="1">
    <location>
        <begin position="93"/>
        <end position="117"/>
    </location>
</feature>
<reference evidence="2" key="2">
    <citation type="submission" date="2023-04" db="EMBL/GenBank/DDBJ databases">
        <authorList>
            <person name="Bruccoleri R.E."/>
            <person name="Oakeley E.J."/>
            <person name="Faust A.-M."/>
            <person name="Dessus-Babus S."/>
            <person name="Altorfer M."/>
            <person name="Burckhardt D."/>
            <person name="Oertli M."/>
            <person name="Naumann U."/>
            <person name="Petersen F."/>
            <person name="Wong J."/>
        </authorList>
    </citation>
    <scope>NUCLEOTIDE SEQUENCE</scope>
    <source>
        <strain evidence="2">GSM-AAB239-AS_SAM_17_03QT</strain>
        <tissue evidence="2">Leaf</tissue>
    </source>
</reference>
<gene>
    <name evidence="2" type="ORF">M6B38_126480</name>
    <name evidence="3" type="ORF">M6B38_313095</name>
</gene>
<organism evidence="2 4">
    <name type="scientific">Iris pallida</name>
    <name type="common">Sweet iris</name>
    <dbReference type="NCBI Taxonomy" id="29817"/>
    <lineage>
        <taxon>Eukaryota</taxon>
        <taxon>Viridiplantae</taxon>
        <taxon>Streptophyta</taxon>
        <taxon>Embryophyta</taxon>
        <taxon>Tracheophyta</taxon>
        <taxon>Spermatophyta</taxon>
        <taxon>Magnoliopsida</taxon>
        <taxon>Liliopsida</taxon>
        <taxon>Asparagales</taxon>
        <taxon>Iridaceae</taxon>
        <taxon>Iridoideae</taxon>
        <taxon>Irideae</taxon>
        <taxon>Iris</taxon>
    </lineage>
</organism>
<comment type="caution">
    <text evidence="2">The sequence shown here is derived from an EMBL/GenBank/DDBJ whole genome shotgun (WGS) entry which is preliminary data.</text>
</comment>
<dbReference type="AlphaFoldDB" id="A0AAX6GN93"/>
<dbReference type="EMBL" id="JANAVB010009596">
    <property type="protein sequence ID" value="KAJ6840183.1"/>
    <property type="molecule type" value="Genomic_DNA"/>
</dbReference>
<dbReference type="Proteomes" id="UP001140949">
    <property type="component" value="Unassembled WGS sequence"/>
</dbReference>
<sequence>MLRPHPNEGPDVNSSTATPRQVRHGKPHLPGGRSLDRRTLLQRRLSRGRPTPPRWPAPAAPRTPRGHVHRISGRGAFPYLLLLGSSPARPSTLPASSRNLPATSSPPRRWSISTKRSPPSVEAALLLHVSAPPPPQSKTLC</sequence>
<protein>
    <submittedName>
        <fullName evidence="2">Formin-like protein 5</fullName>
    </submittedName>
</protein>
<evidence type="ECO:0000313" key="2">
    <source>
        <dbReference type="EMBL" id="KAJ6830124.1"/>
    </source>
</evidence>
<keyword evidence="4" id="KW-1185">Reference proteome</keyword>
<accession>A0AAX6GN93</accession>
<feature type="compositionally biased region" description="Pro residues" evidence="1">
    <location>
        <begin position="50"/>
        <end position="61"/>
    </location>
</feature>